<sequence>MSDEPSIVALADSVSELMNGVAGWILIASGSVGLLAAGGSVVQLFDATAPSPNLAVVALLTLFSLLLVTFGVFVNPRFRRRLDRRHAVSQFGSVRSVDERVVRAAEHCRERCVVCESRVDEGLDRRFRSEYVVAGIPVYTVSEEHNHYCLACATAELSGIDSERAEDVDGREEAAPSTAFER</sequence>
<dbReference type="InterPro" id="IPR058421">
    <property type="entry name" value="DUF8108_C"/>
</dbReference>
<dbReference type="RefSeq" id="WP_089869994.1">
    <property type="nucleotide sequence ID" value="NZ_FOTC01000002.1"/>
</dbReference>
<protein>
    <recommendedName>
        <fullName evidence="2">DUF8108 domain-containing protein</fullName>
    </recommendedName>
</protein>
<keyword evidence="1" id="KW-0472">Membrane</keyword>
<dbReference type="AlphaFoldDB" id="A0A1I4FD06"/>
<feature type="transmembrane region" description="Helical" evidence="1">
    <location>
        <begin position="21"/>
        <end position="42"/>
    </location>
</feature>
<evidence type="ECO:0000313" key="4">
    <source>
        <dbReference type="Proteomes" id="UP000199607"/>
    </source>
</evidence>
<dbReference type="Pfam" id="PF26413">
    <property type="entry name" value="DUF8108"/>
    <property type="match status" value="1"/>
</dbReference>
<feature type="domain" description="DUF8108" evidence="2">
    <location>
        <begin position="83"/>
        <end position="153"/>
    </location>
</feature>
<keyword evidence="1" id="KW-0812">Transmembrane</keyword>
<name>A0A1I4FD06_9EURY</name>
<keyword evidence="4" id="KW-1185">Reference proteome</keyword>
<proteinExistence type="predicted"/>
<keyword evidence="1" id="KW-1133">Transmembrane helix</keyword>
<feature type="transmembrane region" description="Helical" evidence="1">
    <location>
        <begin position="54"/>
        <end position="75"/>
    </location>
</feature>
<reference evidence="4" key="1">
    <citation type="submission" date="2016-10" db="EMBL/GenBank/DDBJ databases">
        <authorList>
            <person name="Varghese N."/>
            <person name="Submissions S."/>
        </authorList>
    </citation>
    <scope>NUCLEOTIDE SEQUENCE [LARGE SCALE GENOMIC DNA]</scope>
    <source>
        <strain evidence="4">CGMCC 1.7738</strain>
    </source>
</reference>
<accession>A0A1I4FD06</accession>
<gene>
    <name evidence="3" type="ORF">SAMN04487950_2786</name>
</gene>
<dbReference type="STRING" id="553466.SAMN04487950_2786"/>
<evidence type="ECO:0000313" key="3">
    <source>
        <dbReference type="EMBL" id="SFL15852.1"/>
    </source>
</evidence>
<dbReference type="Proteomes" id="UP000199607">
    <property type="component" value="Unassembled WGS sequence"/>
</dbReference>
<evidence type="ECO:0000256" key="1">
    <source>
        <dbReference type="SAM" id="Phobius"/>
    </source>
</evidence>
<evidence type="ECO:0000259" key="2">
    <source>
        <dbReference type="Pfam" id="PF26413"/>
    </source>
</evidence>
<organism evidence="3 4">
    <name type="scientific">Halogranum rubrum</name>
    <dbReference type="NCBI Taxonomy" id="553466"/>
    <lineage>
        <taxon>Archaea</taxon>
        <taxon>Methanobacteriati</taxon>
        <taxon>Methanobacteriota</taxon>
        <taxon>Stenosarchaea group</taxon>
        <taxon>Halobacteria</taxon>
        <taxon>Halobacteriales</taxon>
        <taxon>Haloferacaceae</taxon>
    </lineage>
</organism>
<dbReference type="EMBL" id="FOTC01000002">
    <property type="protein sequence ID" value="SFL15852.1"/>
    <property type="molecule type" value="Genomic_DNA"/>
</dbReference>